<sequence length="313" mass="35412">MSATLDPISSGRQAVTGLIEEVAKTNPVHAKKLERFLMALGDDYFEFAGPFIHRIETYLTARGHTLEFAVKCYLNMIADVTMEHVRFLRSGRYTSTSFAEVNERVYGNPKVMSYYMHGLLLSQVLWAHHYKMLRFFHSGLEKRAAGIKHYMEVGGGHGMFLADALGMVKGGETFTMVDISPASLEMAQEFVPHDPRTAFKLADVFAYEHGEKMDFITMGEVMEHVEDPVALLARLRTFLKDDGRVFITTPTNAPAIDHIFLFTSAEHIRQVIHAAGYDIEEELGIWSEEMPPEQLEKNKVTLLYGAFLKPRLS</sequence>
<dbReference type="SUPFAM" id="SSF53335">
    <property type="entry name" value="S-adenosyl-L-methionine-dependent methyltransferases"/>
    <property type="match status" value="1"/>
</dbReference>
<keyword evidence="2" id="KW-1185">Reference proteome</keyword>
<keyword evidence="1" id="KW-0489">Methyltransferase</keyword>
<dbReference type="CDD" id="cd02440">
    <property type="entry name" value="AdoMet_MTases"/>
    <property type="match status" value="1"/>
</dbReference>
<dbReference type="RefSeq" id="WP_146850082.1">
    <property type="nucleotide sequence ID" value="NZ_BKAG01000010.1"/>
</dbReference>
<dbReference type="Proteomes" id="UP000321577">
    <property type="component" value="Unassembled WGS sequence"/>
</dbReference>
<dbReference type="Pfam" id="PF13489">
    <property type="entry name" value="Methyltransf_23"/>
    <property type="match status" value="1"/>
</dbReference>
<dbReference type="EMBL" id="BKAG01000010">
    <property type="protein sequence ID" value="GEP42484.1"/>
    <property type="molecule type" value="Genomic_DNA"/>
</dbReference>
<dbReference type="OrthoDB" id="9804312at2"/>
<keyword evidence="1" id="KW-0808">Transferase</keyword>
<dbReference type="GO" id="GO:0008168">
    <property type="term" value="F:methyltransferase activity"/>
    <property type="evidence" value="ECO:0007669"/>
    <property type="project" value="UniProtKB-KW"/>
</dbReference>
<evidence type="ECO:0000313" key="2">
    <source>
        <dbReference type="Proteomes" id="UP000321577"/>
    </source>
</evidence>
<dbReference type="GO" id="GO:0032259">
    <property type="term" value="P:methylation"/>
    <property type="evidence" value="ECO:0007669"/>
    <property type="project" value="UniProtKB-KW"/>
</dbReference>
<accession>A0A512M6Y6</accession>
<protein>
    <submittedName>
        <fullName evidence="1">SAM-dependent methyltransferase</fullName>
    </submittedName>
</protein>
<dbReference type="AlphaFoldDB" id="A0A512M6Y6"/>
<evidence type="ECO:0000313" key="1">
    <source>
        <dbReference type="EMBL" id="GEP42484.1"/>
    </source>
</evidence>
<proteinExistence type="predicted"/>
<dbReference type="Gene3D" id="3.40.50.150">
    <property type="entry name" value="Vaccinia Virus protein VP39"/>
    <property type="match status" value="1"/>
</dbReference>
<dbReference type="InterPro" id="IPR029063">
    <property type="entry name" value="SAM-dependent_MTases_sf"/>
</dbReference>
<name>A0A512M6Y6_9BACT</name>
<organism evidence="1 2">
    <name type="scientific">Brevifollis gellanilyticus</name>
    <dbReference type="NCBI Taxonomy" id="748831"/>
    <lineage>
        <taxon>Bacteria</taxon>
        <taxon>Pseudomonadati</taxon>
        <taxon>Verrucomicrobiota</taxon>
        <taxon>Verrucomicrobiia</taxon>
        <taxon>Verrucomicrobiales</taxon>
        <taxon>Verrucomicrobiaceae</taxon>
    </lineage>
</organism>
<reference evidence="1 2" key="1">
    <citation type="submission" date="2019-07" db="EMBL/GenBank/DDBJ databases">
        <title>Whole genome shotgun sequence of Brevifollis gellanilyticus NBRC 108608.</title>
        <authorList>
            <person name="Hosoyama A."/>
            <person name="Uohara A."/>
            <person name="Ohji S."/>
            <person name="Ichikawa N."/>
        </authorList>
    </citation>
    <scope>NUCLEOTIDE SEQUENCE [LARGE SCALE GENOMIC DNA]</scope>
    <source>
        <strain evidence="1 2">NBRC 108608</strain>
    </source>
</reference>
<dbReference type="PANTHER" id="PTHR43861">
    <property type="entry name" value="TRANS-ACONITATE 2-METHYLTRANSFERASE-RELATED"/>
    <property type="match status" value="1"/>
</dbReference>
<comment type="caution">
    <text evidence="1">The sequence shown here is derived from an EMBL/GenBank/DDBJ whole genome shotgun (WGS) entry which is preliminary data.</text>
</comment>
<gene>
    <name evidence="1" type="ORF">BGE01nite_17750</name>
</gene>